<evidence type="ECO:0000256" key="1">
    <source>
        <dbReference type="SAM" id="MobiDB-lite"/>
    </source>
</evidence>
<reference evidence="2 3" key="1">
    <citation type="journal article" date="2014" name="Nat. Genet.">
        <title>Genome and transcriptome of the porcine whipworm Trichuris suis.</title>
        <authorList>
            <person name="Jex A.R."/>
            <person name="Nejsum P."/>
            <person name="Schwarz E.M."/>
            <person name="Hu L."/>
            <person name="Young N.D."/>
            <person name="Hall R.S."/>
            <person name="Korhonen P.K."/>
            <person name="Liao S."/>
            <person name="Thamsborg S."/>
            <person name="Xia J."/>
            <person name="Xu P."/>
            <person name="Wang S."/>
            <person name="Scheerlinck J.P."/>
            <person name="Hofmann A."/>
            <person name="Sternberg P.W."/>
            <person name="Wang J."/>
            <person name="Gasser R.B."/>
        </authorList>
    </citation>
    <scope>NUCLEOTIDE SEQUENCE [LARGE SCALE GENOMIC DNA]</scope>
    <source>
        <strain evidence="2">DCEP-RM93M</strain>
    </source>
</reference>
<sequence>MSETSSYSSSASFSSESANQLTRNRPAGGDHELEKHVEEEEVELHEELTEVQNNEELKVNFKSGCREFWLQQETTQLHPQLWAVMNKPLIALSSLSPAVLWEFACSLFMEDCAVQMPTVSDFRKKKERIICFSSLWTQCGPRAQGYEEITE</sequence>
<dbReference type="Proteomes" id="UP000030764">
    <property type="component" value="Unassembled WGS sequence"/>
</dbReference>
<dbReference type="AlphaFoldDB" id="A0A085MFM5"/>
<gene>
    <name evidence="2" type="ORF">M513_03145</name>
</gene>
<feature type="compositionally biased region" description="Low complexity" evidence="1">
    <location>
        <begin position="1"/>
        <end position="18"/>
    </location>
</feature>
<protein>
    <submittedName>
        <fullName evidence="2">Uncharacterized protein</fullName>
    </submittedName>
</protein>
<evidence type="ECO:0000313" key="3">
    <source>
        <dbReference type="Proteomes" id="UP000030764"/>
    </source>
</evidence>
<feature type="region of interest" description="Disordered" evidence="1">
    <location>
        <begin position="1"/>
        <end position="40"/>
    </location>
</feature>
<proteinExistence type="predicted"/>
<evidence type="ECO:0000313" key="2">
    <source>
        <dbReference type="EMBL" id="KFD56021.1"/>
    </source>
</evidence>
<accession>A0A085MFM5</accession>
<organism evidence="2 3">
    <name type="scientific">Trichuris suis</name>
    <name type="common">pig whipworm</name>
    <dbReference type="NCBI Taxonomy" id="68888"/>
    <lineage>
        <taxon>Eukaryota</taxon>
        <taxon>Metazoa</taxon>
        <taxon>Ecdysozoa</taxon>
        <taxon>Nematoda</taxon>
        <taxon>Enoplea</taxon>
        <taxon>Dorylaimia</taxon>
        <taxon>Trichinellida</taxon>
        <taxon>Trichuridae</taxon>
        <taxon>Trichuris</taxon>
    </lineage>
</organism>
<dbReference type="EMBL" id="KL363196">
    <property type="protein sequence ID" value="KFD56021.1"/>
    <property type="molecule type" value="Genomic_DNA"/>
</dbReference>
<name>A0A085MFM5_9BILA</name>
<feature type="compositionally biased region" description="Basic and acidic residues" evidence="1">
    <location>
        <begin position="28"/>
        <end position="38"/>
    </location>
</feature>
<keyword evidence="3" id="KW-1185">Reference proteome</keyword>